<comment type="caution">
    <text evidence="2">The sequence shown here is derived from an EMBL/GenBank/DDBJ whole genome shotgun (WGS) entry which is preliminary data.</text>
</comment>
<keyword evidence="1" id="KW-1133">Transmembrane helix</keyword>
<name>B4CVH7_9BACT</name>
<dbReference type="InParanoid" id="B4CVH7"/>
<dbReference type="STRING" id="497964.CfE428DRAFT_0664"/>
<evidence type="ECO:0000313" key="2">
    <source>
        <dbReference type="EMBL" id="EDY21419.1"/>
    </source>
</evidence>
<dbReference type="EMBL" id="ABVL01000002">
    <property type="protein sequence ID" value="EDY21419.1"/>
    <property type="molecule type" value="Genomic_DNA"/>
</dbReference>
<sequence>MAWSRWRDAKVGRLGDLWNEAPDRVSDAAIFIGAGYAAGSCPALGFSAAVVALFVAYVRALGASVGVGQIFLGPQAKQQRMAVTTGASVLSALVPAAQWDVGGFSLTLIRLALGIIVLGGIVTAWRRLTRVATLLREKAH</sequence>
<protein>
    <submittedName>
        <fullName evidence="2">CDP-diacylglycerol-glycerol-3-phosphate 3-phosphatidyltransferase protein</fullName>
    </submittedName>
</protein>
<evidence type="ECO:0000313" key="3">
    <source>
        <dbReference type="Proteomes" id="UP000005824"/>
    </source>
</evidence>
<keyword evidence="1" id="KW-0472">Membrane</keyword>
<dbReference type="InterPro" id="IPR043130">
    <property type="entry name" value="CDP-OH_PTrfase_TM_dom"/>
</dbReference>
<dbReference type="Proteomes" id="UP000005824">
    <property type="component" value="Unassembled WGS sequence"/>
</dbReference>
<feature type="transmembrane region" description="Helical" evidence="1">
    <location>
        <begin position="28"/>
        <end position="60"/>
    </location>
</feature>
<keyword evidence="2" id="KW-0808">Transferase</keyword>
<accession>B4CVH7</accession>
<dbReference type="Gene3D" id="1.20.120.1760">
    <property type="match status" value="1"/>
</dbReference>
<feature type="transmembrane region" description="Helical" evidence="1">
    <location>
        <begin position="104"/>
        <end position="125"/>
    </location>
</feature>
<organism evidence="2 3">
    <name type="scientific">Chthoniobacter flavus Ellin428</name>
    <dbReference type="NCBI Taxonomy" id="497964"/>
    <lineage>
        <taxon>Bacteria</taxon>
        <taxon>Pseudomonadati</taxon>
        <taxon>Verrucomicrobiota</taxon>
        <taxon>Spartobacteria</taxon>
        <taxon>Chthoniobacterales</taxon>
        <taxon>Chthoniobacteraceae</taxon>
        <taxon>Chthoniobacter</taxon>
    </lineage>
</organism>
<dbReference type="eggNOG" id="COG0558">
    <property type="taxonomic scope" value="Bacteria"/>
</dbReference>
<gene>
    <name evidence="2" type="ORF">CfE428DRAFT_0664</name>
</gene>
<evidence type="ECO:0000256" key="1">
    <source>
        <dbReference type="SAM" id="Phobius"/>
    </source>
</evidence>
<keyword evidence="1" id="KW-0812">Transmembrane</keyword>
<dbReference type="AlphaFoldDB" id="B4CVH7"/>
<proteinExistence type="predicted"/>
<reference evidence="2 3" key="1">
    <citation type="journal article" date="2011" name="J. Bacteriol.">
        <title>Genome sequence of Chthoniobacter flavus Ellin428, an aerobic heterotrophic soil bacterium.</title>
        <authorList>
            <person name="Kant R."/>
            <person name="van Passel M.W."/>
            <person name="Palva A."/>
            <person name="Lucas S."/>
            <person name="Lapidus A."/>
            <person name="Glavina Del Rio T."/>
            <person name="Dalin E."/>
            <person name="Tice H."/>
            <person name="Bruce D."/>
            <person name="Goodwin L."/>
            <person name="Pitluck S."/>
            <person name="Larimer F.W."/>
            <person name="Land M.L."/>
            <person name="Hauser L."/>
            <person name="Sangwan P."/>
            <person name="de Vos W.M."/>
            <person name="Janssen P.H."/>
            <person name="Smidt H."/>
        </authorList>
    </citation>
    <scope>NUCLEOTIDE SEQUENCE [LARGE SCALE GENOMIC DNA]</scope>
    <source>
        <strain evidence="2 3">Ellin428</strain>
    </source>
</reference>
<dbReference type="GO" id="GO:0016740">
    <property type="term" value="F:transferase activity"/>
    <property type="evidence" value="ECO:0007669"/>
    <property type="project" value="UniProtKB-KW"/>
</dbReference>
<keyword evidence="3" id="KW-1185">Reference proteome</keyword>